<protein>
    <submittedName>
        <fullName evidence="8">Ribosomal RNA small subunit methyltransferase B</fullName>
    </submittedName>
</protein>
<dbReference type="Gene3D" id="3.40.50.150">
    <property type="entry name" value="Vaccinia Virus protein VP39"/>
    <property type="match status" value="1"/>
</dbReference>
<comment type="caution">
    <text evidence="6">Lacks conserved residue(s) required for the propagation of feature annotation.</text>
</comment>
<dbReference type="Pfam" id="PF01029">
    <property type="entry name" value="NusB"/>
    <property type="match status" value="1"/>
</dbReference>
<name>A0A0F6W1Y4_9BACT</name>
<dbReference type="KEGG" id="samy:DB32_002504"/>
<evidence type="ECO:0000256" key="4">
    <source>
        <dbReference type="ARBA" id="ARBA00022691"/>
    </source>
</evidence>
<dbReference type="InterPro" id="IPR029063">
    <property type="entry name" value="SAM-dependent_MTases_sf"/>
</dbReference>
<dbReference type="InterPro" id="IPR035926">
    <property type="entry name" value="NusB-like_sf"/>
</dbReference>
<evidence type="ECO:0000256" key="2">
    <source>
        <dbReference type="ARBA" id="ARBA00022603"/>
    </source>
</evidence>
<dbReference type="EMBL" id="CP011125">
    <property type="protein sequence ID" value="AKF05355.1"/>
    <property type="molecule type" value="Genomic_DNA"/>
</dbReference>
<dbReference type="GO" id="GO:0001510">
    <property type="term" value="P:RNA methylation"/>
    <property type="evidence" value="ECO:0007669"/>
    <property type="project" value="InterPro"/>
</dbReference>
<dbReference type="Pfam" id="PF01189">
    <property type="entry name" value="Methyltr_RsmB-F"/>
    <property type="match status" value="1"/>
</dbReference>
<dbReference type="PRINTS" id="PR02008">
    <property type="entry name" value="RCMTFAMILY"/>
</dbReference>
<dbReference type="AlphaFoldDB" id="A0A0F6W1Y4"/>
<dbReference type="InterPro" id="IPR049560">
    <property type="entry name" value="MeTrfase_RsmB-F_NOP2_cat"/>
</dbReference>
<feature type="binding site" evidence="6">
    <location>
        <position position="327"/>
    </location>
    <ligand>
        <name>S-adenosyl-L-methionine</name>
        <dbReference type="ChEBI" id="CHEBI:59789"/>
    </ligand>
</feature>
<evidence type="ECO:0000256" key="1">
    <source>
        <dbReference type="ARBA" id="ARBA00007494"/>
    </source>
</evidence>
<keyword evidence="9" id="KW-1185">Reference proteome</keyword>
<feature type="domain" description="SAM-dependent MTase RsmB/NOP-type" evidence="7">
    <location>
        <begin position="164"/>
        <end position="434"/>
    </location>
</feature>
<dbReference type="PANTHER" id="PTHR22807:SF53">
    <property type="entry name" value="RIBOSOMAL RNA SMALL SUBUNIT METHYLTRANSFERASE B-RELATED"/>
    <property type="match status" value="1"/>
</dbReference>
<comment type="similarity">
    <text evidence="1 6">Belongs to the class I-like SAM-binding methyltransferase superfamily. RsmB/NOP family.</text>
</comment>
<dbReference type="InterPro" id="IPR018314">
    <property type="entry name" value="RsmB/NOL1/NOP2-like_CS"/>
</dbReference>
<proteinExistence type="inferred from homology"/>
<dbReference type="Gene3D" id="1.10.940.10">
    <property type="entry name" value="NusB-like"/>
    <property type="match status" value="1"/>
</dbReference>
<feature type="binding site" evidence="6">
    <location>
        <position position="309"/>
    </location>
    <ligand>
        <name>S-adenosyl-L-methionine</name>
        <dbReference type="ChEBI" id="CHEBI:59789"/>
    </ligand>
</feature>
<feature type="binding site" evidence="6">
    <location>
        <position position="280"/>
    </location>
    <ligand>
        <name>S-adenosyl-L-methionine</name>
        <dbReference type="ChEBI" id="CHEBI:59789"/>
    </ligand>
</feature>
<keyword evidence="5 6" id="KW-0694">RNA-binding</keyword>
<evidence type="ECO:0000256" key="3">
    <source>
        <dbReference type="ARBA" id="ARBA00022679"/>
    </source>
</evidence>
<accession>A0A0F6W1Y4</accession>
<dbReference type="OrthoDB" id="9810297at2"/>
<dbReference type="STRING" id="927083.DB32_002504"/>
<dbReference type="InterPro" id="IPR001678">
    <property type="entry name" value="MeTrfase_RsmB-F_NOP2_dom"/>
</dbReference>
<keyword evidence="2 6" id="KW-0489">Methyltransferase</keyword>
<feature type="active site" description="Nucleophile" evidence="6">
    <location>
        <position position="380"/>
    </location>
</feature>
<keyword evidence="3 6" id="KW-0808">Transferase</keyword>
<dbReference type="SUPFAM" id="SSF48013">
    <property type="entry name" value="NusB-like"/>
    <property type="match status" value="1"/>
</dbReference>
<evidence type="ECO:0000256" key="6">
    <source>
        <dbReference type="PROSITE-ProRule" id="PRU01023"/>
    </source>
</evidence>
<dbReference type="PANTHER" id="PTHR22807">
    <property type="entry name" value="NOP2 YEAST -RELATED NOL1/NOP2/FMU SUN DOMAIN-CONTAINING"/>
    <property type="match status" value="1"/>
</dbReference>
<dbReference type="GO" id="GO:0006355">
    <property type="term" value="P:regulation of DNA-templated transcription"/>
    <property type="evidence" value="ECO:0007669"/>
    <property type="project" value="InterPro"/>
</dbReference>
<dbReference type="PROSITE" id="PS01153">
    <property type="entry name" value="NOL1_NOP2_SUN"/>
    <property type="match status" value="1"/>
</dbReference>
<dbReference type="SUPFAM" id="SSF53335">
    <property type="entry name" value="S-adenosyl-L-methionine-dependent methyltransferases"/>
    <property type="match status" value="1"/>
</dbReference>
<keyword evidence="4 6" id="KW-0949">S-adenosyl-L-methionine</keyword>
<evidence type="ECO:0000256" key="5">
    <source>
        <dbReference type="ARBA" id="ARBA00022884"/>
    </source>
</evidence>
<dbReference type="CDD" id="cd02440">
    <property type="entry name" value="AdoMet_MTases"/>
    <property type="match status" value="1"/>
</dbReference>
<gene>
    <name evidence="8" type="ORF">DB32_002504</name>
</gene>
<evidence type="ECO:0000313" key="8">
    <source>
        <dbReference type="EMBL" id="AKF05355.1"/>
    </source>
</evidence>
<dbReference type="InterPro" id="IPR023267">
    <property type="entry name" value="RCMT"/>
</dbReference>
<sequence>MVAPASPARVVATRVLHRIATEGAWASPALDAEIERAGLDARDAALATEIVYGTLRTLPSIDRALASKQTKKGELEPLTRATLRAAQYQLAHLSGAPSHAVVSDAVSIVRAQRGEGLSRFANAVLRALARERPSSPERATRLEVPKWLEGEMTRGLGAERAEAFLRARPLPPPIALRVELTRTTREALATRIREARPSGTVREGVLSPRALLVSGVGDPRALPGWDEGLFAVQDEGSQVVAALLDARAGESIADACAGRGGKTALLVSQVGASGSVTAIDLHERKLEQIDGELARLGLPRDHARIEARDLSVGVGGLERAFDRVLVDAPCTGLGTIHRRPELLLRLTPADPARMGALQLAIARNAAKMVKPGGVLAFAVCSPTRAEGPEVAARMEREIPGLTRLVDHVEGVPLAPDDDGVWRIGPFGIASDEGPDAYQVVRFGITS</sequence>
<dbReference type="GO" id="GO:0008173">
    <property type="term" value="F:RNA methyltransferase activity"/>
    <property type="evidence" value="ECO:0007669"/>
    <property type="project" value="InterPro"/>
</dbReference>
<dbReference type="Proteomes" id="UP000034883">
    <property type="component" value="Chromosome"/>
</dbReference>
<dbReference type="PROSITE" id="PS51686">
    <property type="entry name" value="SAM_MT_RSMB_NOP"/>
    <property type="match status" value="1"/>
</dbReference>
<evidence type="ECO:0000313" key="9">
    <source>
        <dbReference type="Proteomes" id="UP000034883"/>
    </source>
</evidence>
<organism evidence="8 9">
    <name type="scientific">Sandaracinus amylolyticus</name>
    <dbReference type="NCBI Taxonomy" id="927083"/>
    <lineage>
        <taxon>Bacteria</taxon>
        <taxon>Pseudomonadati</taxon>
        <taxon>Myxococcota</taxon>
        <taxon>Polyangia</taxon>
        <taxon>Polyangiales</taxon>
        <taxon>Sandaracinaceae</taxon>
        <taxon>Sandaracinus</taxon>
    </lineage>
</organism>
<reference evidence="8 9" key="1">
    <citation type="submission" date="2015-03" db="EMBL/GenBank/DDBJ databases">
        <title>Genome assembly of Sandaracinus amylolyticus DSM 53668.</title>
        <authorList>
            <person name="Sharma G."/>
            <person name="Subramanian S."/>
        </authorList>
    </citation>
    <scope>NUCLEOTIDE SEQUENCE [LARGE SCALE GENOMIC DNA]</scope>
    <source>
        <strain evidence="8 9">DSM 53668</strain>
    </source>
</reference>
<evidence type="ECO:0000259" key="7">
    <source>
        <dbReference type="PROSITE" id="PS51686"/>
    </source>
</evidence>
<dbReference type="GO" id="GO:0003723">
    <property type="term" value="F:RNA binding"/>
    <property type="evidence" value="ECO:0007669"/>
    <property type="project" value="UniProtKB-UniRule"/>
</dbReference>
<dbReference type="InterPro" id="IPR006027">
    <property type="entry name" value="NusB_RsmB_TIM44"/>
</dbReference>